<feature type="chain" id="PRO_5011730439" description="Beta-barrel assembly machine subunit BamF" evidence="2">
    <location>
        <begin position="20"/>
        <end position="221"/>
    </location>
</feature>
<evidence type="ECO:0000313" key="4">
    <source>
        <dbReference type="Proteomes" id="UP000198793"/>
    </source>
</evidence>
<dbReference type="Proteomes" id="UP000198793">
    <property type="component" value="Unassembled WGS sequence"/>
</dbReference>
<protein>
    <recommendedName>
        <fullName evidence="5">Beta-barrel assembly machine subunit BamF</fullName>
    </recommendedName>
</protein>
<gene>
    <name evidence="3" type="ORF">SAMN05192530_101859</name>
</gene>
<feature type="region of interest" description="Disordered" evidence="1">
    <location>
        <begin position="185"/>
        <end position="208"/>
    </location>
</feature>
<organism evidence="3 4">
    <name type="scientific">Aureimonas jatrophae</name>
    <dbReference type="NCBI Taxonomy" id="1166073"/>
    <lineage>
        <taxon>Bacteria</taxon>
        <taxon>Pseudomonadati</taxon>
        <taxon>Pseudomonadota</taxon>
        <taxon>Alphaproteobacteria</taxon>
        <taxon>Hyphomicrobiales</taxon>
        <taxon>Aurantimonadaceae</taxon>
        <taxon>Aureimonas</taxon>
    </lineage>
</organism>
<proteinExistence type="predicted"/>
<keyword evidence="2" id="KW-0732">Signal</keyword>
<dbReference type="EMBL" id="FNIT01000001">
    <property type="protein sequence ID" value="SDN71211.1"/>
    <property type="molecule type" value="Genomic_DNA"/>
</dbReference>
<feature type="region of interest" description="Disordered" evidence="1">
    <location>
        <begin position="63"/>
        <end position="88"/>
    </location>
</feature>
<feature type="signal peptide" evidence="2">
    <location>
        <begin position="1"/>
        <end position="19"/>
    </location>
</feature>
<dbReference type="AlphaFoldDB" id="A0A1H0DMJ3"/>
<dbReference type="OrthoDB" id="7835439at2"/>
<evidence type="ECO:0000256" key="2">
    <source>
        <dbReference type="SAM" id="SignalP"/>
    </source>
</evidence>
<name>A0A1H0DMJ3_9HYPH</name>
<dbReference type="PROSITE" id="PS51257">
    <property type="entry name" value="PROKAR_LIPOPROTEIN"/>
    <property type="match status" value="1"/>
</dbReference>
<keyword evidence="4" id="KW-1185">Reference proteome</keyword>
<sequence>MTSNAIRAALACASLLALAGCMGPTYGTGVSQGQQLFNDLDNVVALGGNKERIDYTPRAELVKPKTIGDLPPPREPASSGPNLPESPEARRGRLFAAAPDTSEQPLPASFATAQKEGVDPAELRRRSAAARSDVGRRTEVENNWVDPRVMAGQRLAVAERASVGRQGSPEVRRYLSEPPLAYRAPAATAPVGEQGTDEEVKERRAKGTGTIASKLGKLWPF</sequence>
<evidence type="ECO:0008006" key="5">
    <source>
        <dbReference type="Google" id="ProtNLM"/>
    </source>
</evidence>
<reference evidence="3 4" key="1">
    <citation type="submission" date="2016-10" db="EMBL/GenBank/DDBJ databases">
        <authorList>
            <person name="de Groot N.N."/>
        </authorList>
    </citation>
    <scope>NUCLEOTIDE SEQUENCE [LARGE SCALE GENOMIC DNA]</scope>
    <source>
        <strain evidence="4">L7-484,KACC 16230,DSM 25025</strain>
    </source>
</reference>
<dbReference type="RefSeq" id="WP_090669221.1">
    <property type="nucleotide sequence ID" value="NZ_FNIT01000001.1"/>
</dbReference>
<evidence type="ECO:0000256" key="1">
    <source>
        <dbReference type="SAM" id="MobiDB-lite"/>
    </source>
</evidence>
<accession>A0A1H0DMJ3</accession>
<evidence type="ECO:0000313" key="3">
    <source>
        <dbReference type="EMBL" id="SDN71211.1"/>
    </source>
</evidence>